<dbReference type="InterPro" id="IPR017870">
    <property type="entry name" value="FeS_cluster_insertion_CS"/>
</dbReference>
<dbReference type="EMBL" id="MGJI01000005">
    <property type="protein sequence ID" value="OGN05712.1"/>
    <property type="molecule type" value="Genomic_DNA"/>
</dbReference>
<evidence type="ECO:0000259" key="1">
    <source>
        <dbReference type="Pfam" id="PF01521"/>
    </source>
</evidence>
<dbReference type="Proteomes" id="UP000177507">
    <property type="component" value="Unassembled WGS sequence"/>
</dbReference>
<dbReference type="GO" id="GO:0051539">
    <property type="term" value="F:4 iron, 4 sulfur cluster binding"/>
    <property type="evidence" value="ECO:0007669"/>
    <property type="project" value="TreeGrafter"/>
</dbReference>
<dbReference type="STRING" id="1802668.A2831_03310"/>
<protein>
    <submittedName>
        <fullName evidence="2">[Fe-S]-binding protein</fullName>
    </submittedName>
</protein>
<dbReference type="InterPro" id="IPR016092">
    <property type="entry name" value="ATAP"/>
</dbReference>
<dbReference type="InterPro" id="IPR035903">
    <property type="entry name" value="HesB-like_dom_sf"/>
</dbReference>
<dbReference type="PANTHER" id="PTHR43011">
    <property type="entry name" value="IRON-SULFUR CLUSTER ASSEMBLY 2 HOMOLOG, MITOCHONDRIAL"/>
    <property type="match status" value="1"/>
</dbReference>
<dbReference type="InterPro" id="IPR000361">
    <property type="entry name" value="ATAP_core_dom"/>
</dbReference>
<name>A0A1F8EXV5_9BACT</name>
<dbReference type="GO" id="GO:0051537">
    <property type="term" value="F:2 iron, 2 sulfur cluster binding"/>
    <property type="evidence" value="ECO:0007669"/>
    <property type="project" value="UniProtKB-ARBA"/>
</dbReference>
<reference evidence="2 3" key="1">
    <citation type="journal article" date="2016" name="Nat. Commun.">
        <title>Thousands of microbial genomes shed light on interconnected biogeochemical processes in an aquifer system.</title>
        <authorList>
            <person name="Anantharaman K."/>
            <person name="Brown C.T."/>
            <person name="Hug L.A."/>
            <person name="Sharon I."/>
            <person name="Castelle C.J."/>
            <person name="Probst A.J."/>
            <person name="Thomas B.C."/>
            <person name="Singh A."/>
            <person name="Wilkins M.J."/>
            <person name="Karaoz U."/>
            <person name="Brodie E.L."/>
            <person name="Williams K.H."/>
            <person name="Hubbard S.S."/>
            <person name="Banfield J.F."/>
        </authorList>
    </citation>
    <scope>NUCLEOTIDE SEQUENCE [LARGE SCALE GENOMIC DNA]</scope>
</reference>
<dbReference type="PROSITE" id="PS01152">
    <property type="entry name" value="HESB"/>
    <property type="match status" value="1"/>
</dbReference>
<evidence type="ECO:0000313" key="2">
    <source>
        <dbReference type="EMBL" id="OGN05712.1"/>
    </source>
</evidence>
<proteinExistence type="predicted"/>
<dbReference type="Pfam" id="PF01521">
    <property type="entry name" value="Fe-S_biosyn"/>
    <property type="match status" value="1"/>
</dbReference>
<dbReference type="SUPFAM" id="SSF89360">
    <property type="entry name" value="HesB-like domain"/>
    <property type="match status" value="1"/>
</dbReference>
<dbReference type="PANTHER" id="PTHR43011:SF1">
    <property type="entry name" value="IRON-SULFUR CLUSTER ASSEMBLY 2 HOMOLOG, MITOCHONDRIAL"/>
    <property type="match status" value="1"/>
</dbReference>
<sequence>MITMTPTAINKAISAISNSAAEGLRISVEGGGCSGFQYKMSLLEPGERPTLLDKIHEFEGQAPHGSSAKIKVFIDQASLLYLDGCEIDYVESLEASGFKFNNPNVKSTCGCGASFQP</sequence>
<comment type="caution">
    <text evidence="2">The sequence shown here is derived from an EMBL/GenBank/DDBJ whole genome shotgun (WGS) entry which is preliminary data.</text>
</comment>
<gene>
    <name evidence="2" type="ORF">A2831_03310</name>
</gene>
<organism evidence="2 3">
    <name type="scientific">Candidatus Yanofskybacteria bacterium RIFCSPHIGHO2_01_FULL_44_17</name>
    <dbReference type="NCBI Taxonomy" id="1802668"/>
    <lineage>
        <taxon>Bacteria</taxon>
        <taxon>Candidatus Yanofskyibacteriota</taxon>
    </lineage>
</organism>
<dbReference type="GO" id="GO:0016226">
    <property type="term" value="P:iron-sulfur cluster assembly"/>
    <property type="evidence" value="ECO:0007669"/>
    <property type="project" value="InterPro"/>
</dbReference>
<feature type="domain" description="Core" evidence="1">
    <location>
        <begin position="2"/>
        <end position="112"/>
    </location>
</feature>
<evidence type="ECO:0000313" key="3">
    <source>
        <dbReference type="Proteomes" id="UP000177507"/>
    </source>
</evidence>
<dbReference type="AlphaFoldDB" id="A0A1F8EXV5"/>
<dbReference type="GO" id="GO:0005506">
    <property type="term" value="F:iron ion binding"/>
    <property type="evidence" value="ECO:0007669"/>
    <property type="project" value="TreeGrafter"/>
</dbReference>
<dbReference type="NCBIfam" id="TIGR00049">
    <property type="entry name" value="iron-sulfur cluster assembly accessory protein"/>
    <property type="match status" value="1"/>
</dbReference>
<accession>A0A1F8EXV5</accession>
<dbReference type="Gene3D" id="2.60.300.12">
    <property type="entry name" value="HesB-like domain"/>
    <property type="match status" value="1"/>
</dbReference>